<reference evidence="3 4" key="1">
    <citation type="submission" date="2018-07" db="EMBL/GenBank/DDBJ databases">
        <title>Genomic Encyclopedia of Type Strains, Phase IV (KMG-IV): sequencing the most valuable type-strain genomes for metagenomic binning, comparative biology and taxonomic classification.</title>
        <authorList>
            <person name="Goeker M."/>
        </authorList>
    </citation>
    <scope>NUCLEOTIDE SEQUENCE [LARGE SCALE GENOMIC DNA]</scope>
    <source>
        <strain evidence="3 4">DSM 21410</strain>
    </source>
</reference>
<dbReference type="InterPro" id="IPR007621">
    <property type="entry name" value="TPM_dom"/>
</dbReference>
<dbReference type="PANTHER" id="PTHR30373">
    <property type="entry name" value="UPF0603 PROTEIN YGCG"/>
    <property type="match status" value="1"/>
</dbReference>
<name>A0A369AC62_9FLAO</name>
<accession>A0A369AC62</accession>
<keyword evidence="1" id="KW-0472">Membrane</keyword>
<proteinExistence type="predicted"/>
<evidence type="ECO:0000259" key="2">
    <source>
        <dbReference type="Pfam" id="PF04536"/>
    </source>
</evidence>
<gene>
    <name evidence="3" type="ORF">DES35_101283</name>
</gene>
<organism evidence="3 4">
    <name type="scientific">Schleiferia thermophila</name>
    <dbReference type="NCBI Taxonomy" id="884107"/>
    <lineage>
        <taxon>Bacteria</taxon>
        <taxon>Pseudomonadati</taxon>
        <taxon>Bacteroidota</taxon>
        <taxon>Flavobacteriia</taxon>
        <taxon>Flavobacteriales</taxon>
        <taxon>Schleiferiaceae</taxon>
        <taxon>Schleiferia</taxon>
    </lineage>
</organism>
<dbReference type="Pfam" id="PF04536">
    <property type="entry name" value="TPM_phosphatase"/>
    <property type="match status" value="1"/>
</dbReference>
<dbReference type="Gene3D" id="3.10.310.50">
    <property type="match status" value="1"/>
</dbReference>
<dbReference type="AlphaFoldDB" id="A0A369AC62"/>
<evidence type="ECO:0000256" key="1">
    <source>
        <dbReference type="SAM" id="Phobius"/>
    </source>
</evidence>
<keyword evidence="1" id="KW-1133">Transmembrane helix</keyword>
<evidence type="ECO:0000313" key="3">
    <source>
        <dbReference type="EMBL" id="RCX05004.1"/>
    </source>
</evidence>
<evidence type="ECO:0000313" key="4">
    <source>
        <dbReference type="Proteomes" id="UP000253517"/>
    </source>
</evidence>
<protein>
    <recommendedName>
        <fullName evidence="2">TPM domain-containing protein</fullName>
    </recommendedName>
</protein>
<keyword evidence="1" id="KW-0812">Transmembrane</keyword>
<dbReference type="EMBL" id="QPJS01000001">
    <property type="protein sequence ID" value="RCX05004.1"/>
    <property type="molecule type" value="Genomic_DNA"/>
</dbReference>
<feature type="domain" description="TPM" evidence="2">
    <location>
        <begin position="35"/>
        <end position="158"/>
    </location>
</feature>
<feature type="transmembrane region" description="Helical" evidence="1">
    <location>
        <begin position="177"/>
        <end position="194"/>
    </location>
</feature>
<comment type="caution">
    <text evidence="3">The sequence shown here is derived from an EMBL/GenBank/DDBJ whole genome shotgun (WGS) entry which is preliminary data.</text>
</comment>
<sequence length="247" mass="26530">MIKNWLVSLVLSVFGLTWLPARTESRPIPTYRAPVNDYTGAFLAPVEAKKLNQELIAFEDSTGIQIAVCIEPTLGGESEFDRSLAIARGWGVGSKESNNGVLIYIALEDRAIFIQTGYGAEGFLPDAIAKRIVEEIMKPYFRQGRYYEGLRLAIQAIKSRGAEENFPKVKGQRGEEIPMWLIVLIVFVILFIMTRTPRKGGGLKGGGPVIFPPVSRGGGFSGWGGSAGGWGGFGGGGFGGGGAGGRW</sequence>
<dbReference type="RefSeq" id="WP_114365592.1">
    <property type="nucleotide sequence ID" value="NZ_BHZF01000001.1"/>
</dbReference>
<dbReference type="PANTHER" id="PTHR30373:SF2">
    <property type="entry name" value="UPF0603 PROTEIN YGCG"/>
    <property type="match status" value="1"/>
</dbReference>
<dbReference type="Proteomes" id="UP000253517">
    <property type="component" value="Unassembled WGS sequence"/>
</dbReference>
<keyword evidence="4" id="KW-1185">Reference proteome</keyword>